<reference evidence="2" key="1">
    <citation type="submission" date="2020-01" db="EMBL/GenBank/DDBJ databases">
        <authorList>
            <person name="Fang Y."/>
            <person name="Sun R."/>
            <person name="Nie L."/>
            <person name="He J."/>
            <person name="Hao L."/>
            <person name="Wang L."/>
            <person name="Su S."/>
            <person name="Lv E."/>
            <person name="Zhang Z."/>
            <person name="Xie R."/>
            <person name="Liu H."/>
        </authorList>
    </citation>
    <scope>NUCLEOTIDE SEQUENCE [LARGE SCALE GENOMIC DNA]</scope>
    <source>
        <strain evidence="2">XCT-53</strain>
    </source>
</reference>
<keyword evidence="2" id="KW-1185">Reference proteome</keyword>
<dbReference type="RefSeq" id="WP_161707567.1">
    <property type="nucleotide sequence ID" value="NZ_JAABLQ010000001.1"/>
</dbReference>
<evidence type="ECO:0000313" key="2">
    <source>
        <dbReference type="Proteomes" id="UP000586722"/>
    </source>
</evidence>
<dbReference type="EMBL" id="JAABLQ010000001">
    <property type="protein sequence ID" value="NBN76813.1"/>
    <property type="molecule type" value="Genomic_DNA"/>
</dbReference>
<comment type="caution">
    <text evidence="1">The sequence shown here is derived from an EMBL/GenBank/DDBJ whole genome shotgun (WGS) entry which is preliminary data.</text>
</comment>
<gene>
    <name evidence="1" type="ORF">GWI72_00860</name>
</gene>
<dbReference type="AlphaFoldDB" id="A0A7X5EZA1"/>
<proteinExistence type="predicted"/>
<dbReference type="Gene3D" id="3.10.450.40">
    <property type="match status" value="1"/>
</dbReference>
<organism evidence="1 2">
    <name type="scientific">Pannonibacter tanglangensis</name>
    <dbReference type="NCBI Taxonomy" id="2750084"/>
    <lineage>
        <taxon>Bacteria</taxon>
        <taxon>Pseudomonadati</taxon>
        <taxon>Pseudomonadota</taxon>
        <taxon>Alphaproteobacteria</taxon>
        <taxon>Hyphomicrobiales</taxon>
        <taxon>Stappiaceae</taxon>
        <taxon>Pannonibacter</taxon>
    </lineage>
</organism>
<sequence length="127" mass="13683">MAGAIRYRQGLNERTLQPLTGLPHLIQSLGRIWATRPGSRLMRLTFGADLRSALGEDLTPAIALQIYSEMVASAARHEPEAAITSLQLVRLTDTGVLGIRHGGLYYPHGRFNDYSIAVPFGAIAGGA</sequence>
<accession>A0A7X5EZA1</accession>
<dbReference type="SUPFAM" id="SSF160719">
    <property type="entry name" value="gpW/gp25-like"/>
    <property type="match status" value="1"/>
</dbReference>
<protein>
    <submittedName>
        <fullName evidence="1">Integrase</fullName>
    </submittedName>
</protein>
<dbReference type="Proteomes" id="UP000586722">
    <property type="component" value="Unassembled WGS sequence"/>
</dbReference>
<name>A0A7X5EZA1_9HYPH</name>
<evidence type="ECO:0000313" key="1">
    <source>
        <dbReference type="EMBL" id="NBN76813.1"/>
    </source>
</evidence>